<dbReference type="SMART" id="SM00184">
    <property type="entry name" value="RING"/>
    <property type="match status" value="1"/>
</dbReference>
<dbReference type="GO" id="GO:0061630">
    <property type="term" value="F:ubiquitin protein ligase activity"/>
    <property type="evidence" value="ECO:0007669"/>
    <property type="project" value="TreeGrafter"/>
</dbReference>
<dbReference type="GO" id="GO:0005737">
    <property type="term" value="C:cytoplasm"/>
    <property type="evidence" value="ECO:0007669"/>
    <property type="project" value="TreeGrafter"/>
</dbReference>
<dbReference type="PANTHER" id="PTHR22765:SF416">
    <property type="entry name" value="E3 UBIQUITIN-PROTEIN LIGASE GODZILLA"/>
    <property type="match status" value="1"/>
</dbReference>
<organism evidence="5 6">
    <name type="scientific">Exophiala dermatitidis</name>
    <name type="common">Black yeast-like fungus</name>
    <name type="synonym">Wangiella dermatitidis</name>
    <dbReference type="NCBI Taxonomy" id="5970"/>
    <lineage>
        <taxon>Eukaryota</taxon>
        <taxon>Fungi</taxon>
        <taxon>Dikarya</taxon>
        <taxon>Ascomycota</taxon>
        <taxon>Pezizomycotina</taxon>
        <taxon>Eurotiomycetes</taxon>
        <taxon>Chaetothyriomycetidae</taxon>
        <taxon>Chaetothyriales</taxon>
        <taxon>Herpotrichiellaceae</taxon>
        <taxon>Exophiala</taxon>
    </lineage>
</organism>
<dbReference type="Gene3D" id="3.30.40.10">
    <property type="entry name" value="Zinc/RING finger domain, C3HC4 (zinc finger)"/>
    <property type="match status" value="1"/>
</dbReference>
<protein>
    <recommendedName>
        <fullName evidence="4">RING-type domain-containing protein</fullName>
    </recommendedName>
</protein>
<feature type="region of interest" description="Disordered" evidence="2">
    <location>
        <begin position="400"/>
        <end position="422"/>
    </location>
</feature>
<dbReference type="InterPro" id="IPR001841">
    <property type="entry name" value="Znf_RING"/>
</dbReference>
<dbReference type="AlphaFoldDB" id="A0AAN6EUV9"/>
<feature type="region of interest" description="Disordered" evidence="2">
    <location>
        <begin position="437"/>
        <end position="478"/>
    </location>
</feature>
<keyword evidence="1" id="KW-0862">Zinc</keyword>
<evidence type="ECO:0000313" key="6">
    <source>
        <dbReference type="Proteomes" id="UP001161757"/>
    </source>
</evidence>
<proteinExistence type="predicted"/>
<name>A0AAN6EUV9_EXODE</name>
<dbReference type="InterPro" id="IPR013083">
    <property type="entry name" value="Znf_RING/FYVE/PHD"/>
</dbReference>
<evidence type="ECO:0000259" key="4">
    <source>
        <dbReference type="PROSITE" id="PS50089"/>
    </source>
</evidence>
<dbReference type="PANTHER" id="PTHR22765">
    <property type="entry name" value="RING FINGER AND PROTEASE ASSOCIATED DOMAIN-CONTAINING"/>
    <property type="match status" value="1"/>
</dbReference>
<evidence type="ECO:0000256" key="1">
    <source>
        <dbReference type="PROSITE-ProRule" id="PRU00175"/>
    </source>
</evidence>
<dbReference type="GO" id="GO:0006511">
    <property type="term" value="P:ubiquitin-dependent protein catabolic process"/>
    <property type="evidence" value="ECO:0007669"/>
    <property type="project" value="TreeGrafter"/>
</dbReference>
<feature type="region of interest" description="Disordered" evidence="2">
    <location>
        <begin position="288"/>
        <end position="321"/>
    </location>
</feature>
<feature type="compositionally biased region" description="Polar residues" evidence="2">
    <location>
        <begin position="288"/>
        <end position="313"/>
    </location>
</feature>
<accession>A0AAN6EUV9</accession>
<gene>
    <name evidence="5" type="ORF">HRR80_005199</name>
</gene>
<evidence type="ECO:0000313" key="5">
    <source>
        <dbReference type="EMBL" id="KAJ8991149.1"/>
    </source>
</evidence>
<keyword evidence="3" id="KW-0472">Membrane</keyword>
<evidence type="ECO:0000256" key="3">
    <source>
        <dbReference type="SAM" id="Phobius"/>
    </source>
</evidence>
<keyword evidence="3" id="KW-0812">Transmembrane</keyword>
<keyword evidence="3" id="KW-1133">Transmembrane helix</keyword>
<dbReference type="CDD" id="cd16454">
    <property type="entry name" value="RING-H2_PA-TM-RING"/>
    <property type="match status" value="1"/>
</dbReference>
<comment type="caution">
    <text evidence="5">The sequence shown here is derived from an EMBL/GenBank/DDBJ whole genome shotgun (WGS) entry which is preliminary data.</text>
</comment>
<dbReference type="PROSITE" id="PS50089">
    <property type="entry name" value="ZF_RING_2"/>
    <property type="match status" value="1"/>
</dbReference>
<dbReference type="GO" id="GO:0008270">
    <property type="term" value="F:zinc ion binding"/>
    <property type="evidence" value="ECO:0007669"/>
    <property type="project" value="UniProtKB-KW"/>
</dbReference>
<keyword evidence="1" id="KW-0479">Metal-binding</keyword>
<evidence type="ECO:0000256" key="2">
    <source>
        <dbReference type="SAM" id="MobiDB-lite"/>
    </source>
</evidence>
<reference evidence="5" key="1">
    <citation type="submission" date="2023-01" db="EMBL/GenBank/DDBJ databases">
        <title>Exophiala dermititidis isolated from Cystic Fibrosis Patient.</title>
        <authorList>
            <person name="Kurbessoian T."/>
            <person name="Crocker A."/>
            <person name="Murante D."/>
            <person name="Hogan D.A."/>
            <person name="Stajich J.E."/>
        </authorList>
    </citation>
    <scope>NUCLEOTIDE SEQUENCE</scope>
    <source>
        <strain evidence="5">Ex8</strain>
    </source>
</reference>
<dbReference type="Pfam" id="PF13639">
    <property type="entry name" value="zf-RING_2"/>
    <property type="match status" value="1"/>
</dbReference>
<feature type="compositionally biased region" description="Polar residues" evidence="2">
    <location>
        <begin position="408"/>
        <end position="418"/>
    </location>
</feature>
<feature type="region of interest" description="Disordered" evidence="2">
    <location>
        <begin position="524"/>
        <end position="549"/>
    </location>
</feature>
<dbReference type="InterPro" id="IPR051826">
    <property type="entry name" value="E3_ubiquitin-ligase_domain"/>
</dbReference>
<dbReference type="EMBL" id="JAJGCB010000009">
    <property type="protein sequence ID" value="KAJ8991149.1"/>
    <property type="molecule type" value="Genomic_DNA"/>
</dbReference>
<dbReference type="Proteomes" id="UP001161757">
    <property type="component" value="Unassembled WGS sequence"/>
</dbReference>
<sequence length="549" mass="60690">MSADDFGVLAIVLPNPQYDSARSPYIVNGTVGFRLQGSIRTLSPNNPENYDPIDGVLYVPELPASSPCDNATRALIPSNVTTRADVPEGKSHLIGFAPWTGRECVLSYLSVMRDDGVHGAMFYRPDDIHDSSRPPPVSDPRWSLQDGGQWKTANPFPVYAVPGMLGDLLLDELAKYSGNMSELPHGEELVQMYDPHDTIRLWTRVDIGSSSGIPSLWVFLIIVLAILLTVVLVTSIIMHVIQRKQRSRLQRRVANGEVDLEALGIKRLNVPQDVLDKMPQYIYTSKTEPAAQVNQSQGETSVDQGDNTTSASGATPRPGVREVHFSQPTCPICLDDFVHGETTVRELPCNHIFHPECIDPFLRDNSSLCPMCKKSALPAGYCPVQVTNLMVRRERLIRRTRMRRAPEQQPSTTSSGGSVSAPLAALNQRIRRLSMPLASRHRTDPYGSAGGGHIAGSEMHPMQDNGETPAQHDDEMPHEVRTQGVAARRAWRRERLARQQTHNYNEQANEARTLDVSRPLCTLPHGGSEMSCTNLFSRAPSPRPSDPHS</sequence>
<feature type="transmembrane region" description="Helical" evidence="3">
    <location>
        <begin position="216"/>
        <end position="241"/>
    </location>
</feature>
<dbReference type="SUPFAM" id="SSF57850">
    <property type="entry name" value="RING/U-box"/>
    <property type="match status" value="1"/>
</dbReference>
<keyword evidence="1" id="KW-0863">Zinc-finger</keyword>
<feature type="domain" description="RING-type" evidence="4">
    <location>
        <begin position="330"/>
        <end position="373"/>
    </location>
</feature>